<dbReference type="Proteomes" id="UP000215914">
    <property type="component" value="Unassembled WGS sequence"/>
</dbReference>
<feature type="compositionally biased region" description="Basic and acidic residues" evidence="2">
    <location>
        <begin position="191"/>
        <end position="200"/>
    </location>
</feature>
<protein>
    <submittedName>
        <fullName evidence="3">Uncharacterized protein</fullName>
    </submittedName>
</protein>
<dbReference type="AlphaFoldDB" id="A0A9K3DQG3"/>
<feature type="compositionally biased region" description="Basic and acidic residues" evidence="2">
    <location>
        <begin position="208"/>
        <end position="218"/>
    </location>
</feature>
<dbReference type="Gramene" id="mRNA:HanXRQr2_Chr16g0744441">
    <property type="protein sequence ID" value="mRNA:HanXRQr2_Chr16g0744441"/>
    <property type="gene ID" value="HanXRQr2_Chr16g0744441"/>
</dbReference>
<evidence type="ECO:0000313" key="4">
    <source>
        <dbReference type="Proteomes" id="UP000215914"/>
    </source>
</evidence>
<dbReference type="EMBL" id="MNCJ02000331">
    <property type="protein sequence ID" value="KAF5759697.1"/>
    <property type="molecule type" value="Genomic_DNA"/>
</dbReference>
<reference evidence="3" key="2">
    <citation type="submission" date="2020-06" db="EMBL/GenBank/DDBJ databases">
        <title>Helianthus annuus Genome sequencing and assembly Release 2.</title>
        <authorList>
            <person name="Gouzy J."/>
            <person name="Langlade N."/>
            <person name="Munos S."/>
        </authorList>
    </citation>
    <scope>NUCLEOTIDE SEQUENCE</scope>
    <source>
        <tissue evidence="3">Leaves</tissue>
    </source>
</reference>
<accession>A0A9K3DQG3</accession>
<keyword evidence="4" id="KW-1185">Reference proteome</keyword>
<feature type="compositionally biased region" description="Basic and acidic residues" evidence="2">
    <location>
        <begin position="287"/>
        <end position="299"/>
    </location>
</feature>
<gene>
    <name evidence="3" type="ORF">HanXRQr2_Chr16g0744441</name>
</gene>
<name>A0A9K3DQG3_HELAN</name>
<sequence length="445" mass="49344">MNVFDPKAGGAMVVAALPEGRPLWVDQIRNNFLHPTGESMAAYANAILGEDDGDDIDVDSDPTRGEVIIRSSEGSDESHQDLICRSARAGPQRGIVHEPVADDIETPAENPQGDAAEQLETRKKRKRDKTEEKKVEEPVTETPRKRPSNSSLMDYVVVSDTLSGLDAGDKRSERDPDDDATLTEITKRKKALEDKKKELDAQAAAAQAEKKSKLKKDTAAAPSESEIDLGVFRAQAGNLLEKMSKPATGSRAPKSVKGARKIYISKITPPASPLSRTFDLSPPRSDPNGKRKEDDVEVEQVREDVAAGAGGGEAHAEGVETEIVREWQLMGEDTLEFEAAKKELADEREKFNVEKKGLLWRVSDAEDKLAKEKQFNANKQKEWETACERTNREMQTARDQIVKLKGEKTQISNEAEQERGLYQKRENEYIQRIAKLEKIASEKVA</sequence>
<evidence type="ECO:0000313" key="3">
    <source>
        <dbReference type="EMBL" id="KAF5759697.1"/>
    </source>
</evidence>
<organism evidence="3 4">
    <name type="scientific">Helianthus annuus</name>
    <name type="common">Common sunflower</name>
    <dbReference type="NCBI Taxonomy" id="4232"/>
    <lineage>
        <taxon>Eukaryota</taxon>
        <taxon>Viridiplantae</taxon>
        <taxon>Streptophyta</taxon>
        <taxon>Embryophyta</taxon>
        <taxon>Tracheophyta</taxon>
        <taxon>Spermatophyta</taxon>
        <taxon>Magnoliopsida</taxon>
        <taxon>eudicotyledons</taxon>
        <taxon>Gunneridae</taxon>
        <taxon>Pentapetalae</taxon>
        <taxon>asterids</taxon>
        <taxon>campanulids</taxon>
        <taxon>Asterales</taxon>
        <taxon>Asteraceae</taxon>
        <taxon>Asteroideae</taxon>
        <taxon>Heliantheae alliance</taxon>
        <taxon>Heliantheae</taxon>
        <taxon>Helianthus</taxon>
    </lineage>
</organism>
<keyword evidence="1" id="KW-0175">Coiled coil</keyword>
<feature type="compositionally biased region" description="Basic and acidic residues" evidence="2">
    <location>
        <begin position="128"/>
        <end position="137"/>
    </location>
</feature>
<feature type="region of interest" description="Disordered" evidence="2">
    <location>
        <begin position="99"/>
        <end position="228"/>
    </location>
</feature>
<evidence type="ECO:0000256" key="1">
    <source>
        <dbReference type="SAM" id="Coils"/>
    </source>
</evidence>
<comment type="caution">
    <text evidence="3">The sequence shown here is derived from an EMBL/GenBank/DDBJ whole genome shotgun (WGS) entry which is preliminary data.</text>
</comment>
<feature type="coiled-coil region" evidence="1">
    <location>
        <begin position="380"/>
        <end position="414"/>
    </location>
</feature>
<evidence type="ECO:0000256" key="2">
    <source>
        <dbReference type="SAM" id="MobiDB-lite"/>
    </source>
</evidence>
<proteinExistence type="predicted"/>
<feature type="region of interest" description="Disordered" evidence="2">
    <location>
        <begin position="267"/>
        <end position="299"/>
    </location>
</feature>
<reference evidence="3" key="1">
    <citation type="journal article" date="2017" name="Nature">
        <title>The sunflower genome provides insights into oil metabolism, flowering and Asterid evolution.</title>
        <authorList>
            <person name="Badouin H."/>
            <person name="Gouzy J."/>
            <person name="Grassa C.J."/>
            <person name="Murat F."/>
            <person name="Staton S.E."/>
            <person name="Cottret L."/>
            <person name="Lelandais-Briere C."/>
            <person name="Owens G.L."/>
            <person name="Carrere S."/>
            <person name="Mayjonade B."/>
            <person name="Legrand L."/>
            <person name="Gill N."/>
            <person name="Kane N.C."/>
            <person name="Bowers J.E."/>
            <person name="Hubner S."/>
            <person name="Bellec A."/>
            <person name="Berard A."/>
            <person name="Berges H."/>
            <person name="Blanchet N."/>
            <person name="Boniface M.C."/>
            <person name="Brunel D."/>
            <person name="Catrice O."/>
            <person name="Chaidir N."/>
            <person name="Claudel C."/>
            <person name="Donnadieu C."/>
            <person name="Faraut T."/>
            <person name="Fievet G."/>
            <person name="Helmstetter N."/>
            <person name="King M."/>
            <person name="Knapp S.J."/>
            <person name="Lai Z."/>
            <person name="Le Paslier M.C."/>
            <person name="Lippi Y."/>
            <person name="Lorenzon L."/>
            <person name="Mandel J.R."/>
            <person name="Marage G."/>
            <person name="Marchand G."/>
            <person name="Marquand E."/>
            <person name="Bret-Mestries E."/>
            <person name="Morien E."/>
            <person name="Nambeesan S."/>
            <person name="Nguyen T."/>
            <person name="Pegot-Espagnet P."/>
            <person name="Pouilly N."/>
            <person name="Raftis F."/>
            <person name="Sallet E."/>
            <person name="Schiex T."/>
            <person name="Thomas J."/>
            <person name="Vandecasteele C."/>
            <person name="Vares D."/>
            <person name="Vear F."/>
            <person name="Vautrin S."/>
            <person name="Crespi M."/>
            <person name="Mangin B."/>
            <person name="Burke J.M."/>
            <person name="Salse J."/>
            <person name="Munos S."/>
            <person name="Vincourt P."/>
            <person name="Rieseberg L.H."/>
            <person name="Langlade N.B."/>
        </authorList>
    </citation>
    <scope>NUCLEOTIDE SEQUENCE</scope>
    <source>
        <tissue evidence="3">Leaves</tissue>
    </source>
</reference>